<name>A0AAX4KCL9_9TREE</name>
<dbReference type="KEGG" id="ker:91100579"/>
<sequence length="160" mass="18569">MALPKSLRIFDPCIVLKIPSKRPTLIVPRRGETQREYLRRKSLQGDDNLTSTTPYYDMIEYEIKYKQAIFAMVQKMTSCLPNLQEGSVWEIHQSVDGREDGWLRWTWIKVPPMDESGLHLETSRIVIDASPVPYANSFTSNYRSRRVGRILSEDEDSDSD</sequence>
<gene>
    <name evidence="1" type="ORF">V865_001775</name>
</gene>
<protein>
    <submittedName>
        <fullName evidence="1">Uncharacterized protein</fullName>
    </submittedName>
</protein>
<dbReference type="Proteomes" id="UP001358614">
    <property type="component" value="Chromosome 1"/>
</dbReference>
<keyword evidence="2" id="KW-1185">Reference proteome</keyword>
<proteinExistence type="predicted"/>
<organism evidence="1 2">
    <name type="scientific">Kwoniella europaea PYCC6329</name>
    <dbReference type="NCBI Taxonomy" id="1423913"/>
    <lineage>
        <taxon>Eukaryota</taxon>
        <taxon>Fungi</taxon>
        <taxon>Dikarya</taxon>
        <taxon>Basidiomycota</taxon>
        <taxon>Agaricomycotina</taxon>
        <taxon>Tremellomycetes</taxon>
        <taxon>Tremellales</taxon>
        <taxon>Cryptococcaceae</taxon>
        <taxon>Kwoniella</taxon>
    </lineage>
</organism>
<dbReference type="AlphaFoldDB" id="A0AAX4KCL9"/>
<evidence type="ECO:0000313" key="1">
    <source>
        <dbReference type="EMBL" id="WWD03719.1"/>
    </source>
</evidence>
<reference evidence="1 2" key="1">
    <citation type="submission" date="2024-01" db="EMBL/GenBank/DDBJ databases">
        <title>Comparative genomics of Cryptococcus and Kwoniella reveals pathogenesis evolution and contrasting modes of karyotype evolution via chromosome fusion or intercentromeric recombination.</title>
        <authorList>
            <person name="Coelho M.A."/>
            <person name="David-Palma M."/>
            <person name="Shea T."/>
            <person name="Bowers K."/>
            <person name="McGinley-Smith S."/>
            <person name="Mohammad A.W."/>
            <person name="Gnirke A."/>
            <person name="Yurkov A.M."/>
            <person name="Nowrousian M."/>
            <person name="Sun S."/>
            <person name="Cuomo C.A."/>
            <person name="Heitman J."/>
        </authorList>
    </citation>
    <scope>NUCLEOTIDE SEQUENCE [LARGE SCALE GENOMIC DNA]</scope>
    <source>
        <strain evidence="1 2">PYCC6329</strain>
    </source>
</reference>
<dbReference type="GeneID" id="91100579"/>
<evidence type="ECO:0000313" key="2">
    <source>
        <dbReference type="Proteomes" id="UP001358614"/>
    </source>
</evidence>
<dbReference type="EMBL" id="CP144089">
    <property type="protein sequence ID" value="WWD03719.1"/>
    <property type="molecule type" value="Genomic_DNA"/>
</dbReference>
<accession>A0AAX4KCL9</accession>
<dbReference type="RefSeq" id="XP_066081686.1">
    <property type="nucleotide sequence ID" value="XM_066225589.1"/>
</dbReference>